<dbReference type="InterPro" id="IPR015943">
    <property type="entry name" value="WD40/YVTN_repeat-like_dom_sf"/>
</dbReference>
<dbReference type="RefSeq" id="WP_073133252.1">
    <property type="nucleotide sequence ID" value="NZ_FQWQ01000001.1"/>
</dbReference>
<dbReference type="STRING" id="947013.SAMN04488109_1994"/>
<dbReference type="Proteomes" id="UP000184212">
    <property type="component" value="Unassembled WGS sequence"/>
</dbReference>
<dbReference type="SUPFAM" id="SSF63829">
    <property type="entry name" value="Calcium-dependent phosphotriesterase"/>
    <property type="match status" value="2"/>
</dbReference>
<reference evidence="2 3" key="1">
    <citation type="submission" date="2016-11" db="EMBL/GenBank/DDBJ databases">
        <authorList>
            <person name="Jaros S."/>
            <person name="Januszkiewicz K."/>
            <person name="Wedrychowicz H."/>
        </authorList>
    </citation>
    <scope>NUCLEOTIDE SEQUENCE [LARGE SCALE GENOMIC DNA]</scope>
    <source>
        <strain evidence="2 3">DSM 24574</strain>
    </source>
</reference>
<dbReference type="EMBL" id="FQWQ01000001">
    <property type="protein sequence ID" value="SHG81970.1"/>
    <property type="molecule type" value="Genomic_DNA"/>
</dbReference>
<dbReference type="AlphaFoldDB" id="A0A1M5MXA0"/>
<dbReference type="Gene3D" id="2.130.10.10">
    <property type="entry name" value="YVTN repeat-like/Quinoprotein amine dehydrogenase"/>
    <property type="match status" value="2"/>
</dbReference>
<feature type="signal peptide" evidence="1">
    <location>
        <begin position="1"/>
        <end position="23"/>
    </location>
</feature>
<gene>
    <name evidence="2" type="ORF">SAMN04488109_1994</name>
</gene>
<dbReference type="OrthoDB" id="610763at2"/>
<accession>A0A1M5MXA0</accession>
<evidence type="ECO:0000313" key="2">
    <source>
        <dbReference type="EMBL" id="SHG81970.1"/>
    </source>
</evidence>
<name>A0A1M5MXA0_9BACT</name>
<organism evidence="2 3">
    <name type="scientific">Chryseolinea serpens</name>
    <dbReference type="NCBI Taxonomy" id="947013"/>
    <lineage>
        <taxon>Bacteria</taxon>
        <taxon>Pseudomonadati</taxon>
        <taxon>Bacteroidota</taxon>
        <taxon>Cytophagia</taxon>
        <taxon>Cytophagales</taxon>
        <taxon>Fulvivirgaceae</taxon>
        <taxon>Chryseolinea</taxon>
    </lineage>
</organism>
<keyword evidence="1" id="KW-0732">Signal</keyword>
<evidence type="ECO:0008006" key="4">
    <source>
        <dbReference type="Google" id="ProtNLM"/>
    </source>
</evidence>
<proteinExistence type="predicted"/>
<protein>
    <recommendedName>
        <fullName evidence="4">Two component regulator propeller</fullName>
    </recommendedName>
</protein>
<sequence length="749" mass="86045">MMQRLFLLLSCALWFACKQNAPAPPKPAETTVFRDTVFWQEYHEGYTTPASIGEVRSLAVDGKANVWIATPAGVFVKKNRSMTWEAALPTVEQGPAFSVVIDKDSAVWMSTWRAVFRMKHNVVTKMEGATSPLSVLCATTEGMYAAGPRGVWLFKEEGCEKKNYVVARSIRDVISDGDEGLWLATDVGLYHAGRDSTQHLMDTTDLLSAYIRGVALEDGGQVWAGGLGGVTVLQNGKKMRTLGPDAGMPSIHVNAVRRSPVGVMWIGTNVGVVRYAGDHSPSLRFSRRWLVDDKVNAIAFDADGNAWLGTPQGVSAIKRKRMTLASKEHYFYDVLMRRHMREPWIAGQCRLLQEGDTTHWKAEDDDNDGEFTSNYLAMESFRYATTKSEDAKEKARKAFRFLKLLQEVTETDGFFARTIVPTEWTFYHDGNRSYTDRERADEEVKEPRYKPVEVRWHKSRDGKWLWKGDTSSDEICGHMFGYFIYYDLVADEAEKKEIRAHVSKIVSHLMAHQFTLTDIDGQPTRWGVWSPDRLNRDPEWTPDRSLNSMEVLSFLKFAHYITGEEKFQQEYLRLIQTEHYLDNMANVPHQNPAWFIYFDVILAAYQYPILLKTETDPKLKQFYENHIDQWLERRKGDHNPLINFIYVYARQQKKELQPSVEFLTDTPLDLVDWSIDHTKREDVHVVHAPVLDDVQVDALPPASIRSTVRWDKNPWGINPGDHFMEREPVFWLLPYWMGRYLGMIGEPAE</sequence>
<keyword evidence="3" id="KW-1185">Reference proteome</keyword>
<feature type="chain" id="PRO_5012702866" description="Two component regulator propeller" evidence="1">
    <location>
        <begin position="24"/>
        <end position="749"/>
    </location>
</feature>
<dbReference type="PROSITE" id="PS51257">
    <property type="entry name" value="PROKAR_LIPOPROTEIN"/>
    <property type="match status" value="1"/>
</dbReference>
<evidence type="ECO:0000256" key="1">
    <source>
        <dbReference type="SAM" id="SignalP"/>
    </source>
</evidence>
<evidence type="ECO:0000313" key="3">
    <source>
        <dbReference type="Proteomes" id="UP000184212"/>
    </source>
</evidence>